<evidence type="ECO:0000256" key="1">
    <source>
        <dbReference type="ARBA" id="ARBA00010648"/>
    </source>
</evidence>
<organism evidence="7">
    <name type="scientific">Streptoalloteichus sp. ATCC 53650</name>
    <dbReference type="NCBI Taxonomy" id="756733"/>
    <lineage>
        <taxon>Bacteria</taxon>
        <taxon>Bacillati</taxon>
        <taxon>Actinomycetota</taxon>
        <taxon>Actinomycetes</taxon>
        <taxon>Pseudonocardiales</taxon>
        <taxon>Pseudonocardiaceae</taxon>
        <taxon>Streptoalloteichus</taxon>
    </lineage>
</organism>
<keyword evidence="2" id="KW-0929">Antimicrobial</keyword>
<reference evidence="7" key="1">
    <citation type="submission" date="2010-03" db="EMBL/GenBank/DDBJ databases">
        <title>Identification of apoprotein gene, kedA from Actinomycete ATCC 53650 and its application for enhancement of enediyne production.</title>
        <authorList>
            <person name="Kim T.S."/>
            <person name="Vu H.T.T."/>
            <person name="Sohng J.K."/>
        </authorList>
    </citation>
    <scope>NUCLEOTIDE SEQUENCE</scope>
    <source>
        <strain evidence="7">ATCC 53650</strain>
    </source>
</reference>
<evidence type="ECO:0000313" key="8">
    <source>
        <dbReference type="EMBL" id="AFV52188.1"/>
    </source>
</evidence>
<dbReference type="Gene3D" id="2.60.40.230">
    <property type="entry name" value="Neocarzinostatin-like"/>
    <property type="match status" value="1"/>
</dbReference>
<feature type="chain" id="PRO_5007652091" evidence="6">
    <location>
        <begin position="31"/>
        <end position="145"/>
    </location>
</feature>
<protein>
    <submittedName>
        <fullName evidence="7">Kedarcidin apoprotein</fullName>
    </submittedName>
</protein>
<keyword evidence="3" id="KW-0044">Antibiotic</keyword>
<keyword evidence="4" id="KW-0238">DNA-binding</keyword>
<evidence type="ECO:0000313" key="7">
    <source>
        <dbReference type="EMBL" id="ADG01894.1"/>
    </source>
</evidence>
<dbReference type="PRINTS" id="PR01885">
    <property type="entry name" value="MACROMOMYCIN"/>
</dbReference>
<reference evidence="8" key="2">
    <citation type="journal article" date="2013" name="Proc. Natl. Acad. Sci. U.S.A.">
        <title>A new member of the 4-methylideneimidazole-5-one-containing aminomutase family from the enediyne kedarcidin biosynthetic pathway.</title>
        <authorList>
            <person name="Huang S.X."/>
            <person name="Lohman J.R."/>
            <person name="Huang T."/>
            <person name="Shen B."/>
        </authorList>
    </citation>
    <scope>NUCLEOTIDE SEQUENCE</scope>
    <source>
        <strain evidence="8">ATCC 53650</strain>
    </source>
</reference>
<proteinExistence type="inferred from homology"/>
<feature type="signal peptide" evidence="6">
    <location>
        <begin position="1"/>
        <end position="30"/>
    </location>
</feature>
<evidence type="ECO:0000256" key="6">
    <source>
        <dbReference type="SAM" id="SignalP"/>
    </source>
</evidence>
<evidence type="ECO:0000256" key="3">
    <source>
        <dbReference type="ARBA" id="ARBA00023022"/>
    </source>
</evidence>
<accession>D6Q0E9</accession>
<gene>
    <name evidence="7" type="primary">kedA</name>
</gene>
<dbReference type="AlphaFoldDB" id="D6Q0E9"/>
<keyword evidence="6" id="KW-0732">Signal</keyword>
<keyword evidence="5" id="KW-1015">Disulfide bond</keyword>
<dbReference type="NCBIfam" id="NF040680">
    <property type="entry name" value="chromo_anti"/>
    <property type="match status" value="1"/>
</dbReference>
<dbReference type="SUPFAM" id="SSF49319">
    <property type="entry name" value="Actinoxanthin-like"/>
    <property type="match status" value="1"/>
</dbReference>
<sequence length="145" mass="13983">MLQWKTALKTSAALVAAAGFALTLGTPASAAASAAVSVSPATGLADGATVTVSASGFATSTSATALQCAILADGRGACNVAEFHDFSLSGGEGTTSVVVRRSFTGYVMPDGPEVGAVDCDTAPGGCQIVVGGNTGEYGNAAISFG</sequence>
<dbReference type="GO" id="GO:0042742">
    <property type="term" value="P:defense response to bacterium"/>
    <property type="evidence" value="ECO:0007669"/>
    <property type="project" value="UniProtKB-KW"/>
</dbReference>
<evidence type="ECO:0000256" key="4">
    <source>
        <dbReference type="ARBA" id="ARBA00023125"/>
    </source>
</evidence>
<dbReference type="EMBL" id="JX679499">
    <property type="protein sequence ID" value="AFV52188.1"/>
    <property type="molecule type" value="Genomic_DNA"/>
</dbReference>
<comment type="similarity">
    <text evidence="1">Belongs to the neocarzinostatin family.</text>
</comment>
<evidence type="ECO:0000256" key="2">
    <source>
        <dbReference type="ARBA" id="ARBA00022529"/>
    </source>
</evidence>
<dbReference type="Pfam" id="PF00960">
    <property type="entry name" value="Neocarzinostat"/>
    <property type="match status" value="1"/>
</dbReference>
<name>D6Q0E9_9PSEU</name>
<dbReference type="GO" id="GO:0003677">
    <property type="term" value="F:DNA binding"/>
    <property type="evidence" value="ECO:0007669"/>
    <property type="project" value="UniProtKB-KW"/>
</dbReference>
<dbReference type="EMBL" id="GU991996">
    <property type="protein sequence ID" value="ADG01894.1"/>
    <property type="molecule type" value="Genomic_DNA"/>
</dbReference>
<dbReference type="InterPro" id="IPR002186">
    <property type="entry name" value="Neocarzinostatin_fam"/>
</dbReference>
<evidence type="ECO:0000256" key="5">
    <source>
        <dbReference type="ARBA" id="ARBA00023157"/>
    </source>
</evidence>
<dbReference type="InterPro" id="IPR027273">
    <property type="entry name" value="Neocarzinostatin-like"/>
</dbReference>